<accession>A0A2S3UBM6</accession>
<proteinExistence type="predicted"/>
<feature type="transmembrane region" description="Helical" evidence="2">
    <location>
        <begin position="114"/>
        <end position="131"/>
    </location>
</feature>
<dbReference type="Gene3D" id="1.10.260.40">
    <property type="entry name" value="lambda repressor-like DNA-binding domains"/>
    <property type="match status" value="1"/>
</dbReference>
<keyword evidence="1" id="KW-0238">DNA-binding</keyword>
<dbReference type="InterPro" id="IPR010982">
    <property type="entry name" value="Lambda_DNA-bd_dom_sf"/>
</dbReference>
<sequence>MNFSKQLHQIRMAHQMTQVNLAEQLHVSRHTVSNWENDRNLPDLEMVTRIARIFEVSLDTLILDDPKLNEKLIYDSKISRHQMIMAVMTTVVAMMSGMAATTLFGFFPQWLAQLIWWPYVAVLFLFSYMLSPKSVDIFADWSVLSRSLIAGGFSVLGLIFLLIGIVLIAVQDVDLQVLLITLSGFVTILMTKPVWPRHQHAR</sequence>
<protein>
    <submittedName>
        <fullName evidence="4">XRE family transcriptional regulator</fullName>
    </submittedName>
</protein>
<evidence type="ECO:0000256" key="2">
    <source>
        <dbReference type="SAM" id="Phobius"/>
    </source>
</evidence>
<dbReference type="Proteomes" id="UP000237433">
    <property type="component" value="Unassembled WGS sequence"/>
</dbReference>
<dbReference type="Pfam" id="PF01381">
    <property type="entry name" value="HTH_3"/>
    <property type="match status" value="1"/>
</dbReference>
<dbReference type="PANTHER" id="PTHR46558">
    <property type="entry name" value="TRACRIPTIONAL REGULATORY PROTEIN-RELATED-RELATED"/>
    <property type="match status" value="1"/>
</dbReference>
<organism evidence="4 5">
    <name type="scientific">Lacticaseibacillus paracasei</name>
    <name type="common">Lactobacillus paracasei</name>
    <dbReference type="NCBI Taxonomy" id="1597"/>
    <lineage>
        <taxon>Bacteria</taxon>
        <taxon>Bacillati</taxon>
        <taxon>Bacillota</taxon>
        <taxon>Bacilli</taxon>
        <taxon>Lactobacillales</taxon>
        <taxon>Lactobacillaceae</taxon>
        <taxon>Lacticaseibacillus</taxon>
    </lineage>
</organism>
<dbReference type="SMART" id="SM00530">
    <property type="entry name" value="HTH_XRE"/>
    <property type="match status" value="1"/>
</dbReference>
<keyword evidence="2" id="KW-1133">Transmembrane helix</keyword>
<dbReference type="InterPro" id="IPR001387">
    <property type="entry name" value="Cro/C1-type_HTH"/>
</dbReference>
<evidence type="ECO:0000313" key="5">
    <source>
        <dbReference type="Proteomes" id="UP000237433"/>
    </source>
</evidence>
<dbReference type="AlphaFoldDB" id="A0A2S3UBM6"/>
<comment type="caution">
    <text evidence="4">The sequence shown here is derived from an EMBL/GenBank/DDBJ whole genome shotgun (WGS) entry which is preliminary data.</text>
</comment>
<dbReference type="RefSeq" id="WP_003577338.1">
    <property type="nucleotide sequence ID" value="NZ_AFYP01000007.1"/>
</dbReference>
<feature type="transmembrane region" description="Helical" evidence="2">
    <location>
        <begin position="143"/>
        <end position="169"/>
    </location>
</feature>
<evidence type="ECO:0000256" key="1">
    <source>
        <dbReference type="ARBA" id="ARBA00023125"/>
    </source>
</evidence>
<name>A0A2S3UBM6_LACPA</name>
<keyword evidence="2" id="KW-0472">Membrane</keyword>
<dbReference type="PANTHER" id="PTHR46558:SF15">
    <property type="entry name" value="HELIX-TURN-HELIX DOMAIN PROTEIN"/>
    <property type="match status" value="1"/>
</dbReference>
<gene>
    <name evidence="4" type="ORF">ACX51_13450</name>
</gene>
<dbReference type="PROSITE" id="PS50943">
    <property type="entry name" value="HTH_CROC1"/>
    <property type="match status" value="1"/>
</dbReference>
<feature type="transmembrane region" description="Helical" evidence="2">
    <location>
        <begin position="175"/>
        <end position="195"/>
    </location>
</feature>
<feature type="domain" description="HTH cro/C1-type" evidence="3">
    <location>
        <begin position="7"/>
        <end position="61"/>
    </location>
</feature>
<dbReference type="CDD" id="cd00093">
    <property type="entry name" value="HTH_XRE"/>
    <property type="match status" value="1"/>
</dbReference>
<dbReference type="SUPFAM" id="SSF47413">
    <property type="entry name" value="lambda repressor-like DNA-binding domains"/>
    <property type="match status" value="1"/>
</dbReference>
<evidence type="ECO:0000259" key="3">
    <source>
        <dbReference type="PROSITE" id="PS50943"/>
    </source>
</evidence>
<reference evidence="4 5" key="1">
    <citation type="journal article" date="2015" name="J. Am. Soc. Brew. Chem.">
        <title>Dissolved carbon dioxide selects for lactic acid bacteria able to grow in and spoil packaged beer.</title>
        <authorList>
            <person name="Bergsveinson J."/>
            <person name="Redekop A."/>
            <person name="Zoerb S."/>
            <person name="Ziola B."/>
        </authorList>
    </citation>
    <scope>NUCLEOTIDE SEQUENCE [LARGE SCALE GENOMIC DNA]</scope>
    <source>
        <strain evidence="4 5">CCC B1205</strain>
    </source>
</reference>
<dbReference type="EMBL" id="LGIY01000030">
    <property type="protein sequence ID" value="POE40009.1"/>
    <property type="molecule type" value="Genomic_DNA"/>
</dbReference>
<keyword evidence="2" id="KW-0812">Transmembrane</keyword>
<evidence type="ECO:0000313" key="4">
    <source>
        <dbReference type="EMBL" id="POE40009.1"/>
    </source>
</evidence>
<dbReference type="GO" id="GO:0003677">
    <property type="term" value="F:DNA binding"/>
    <property type="evidence" value="ECO:0007669"/>
    <property type="project" value="UniProtKB-KW"/>
</dbReference>
<feature type="transmembrane region" description="Helical" evidence="2">
    <location>
        <begin position="84"/>
        <end position="108"/>
    </location>
</feature>